<evidence type="ECO:0000256" key="1">
    <source>
        <dbReference type="PROSITE-ProRule" id="PRU00409"/>
    </source>
</evidence>
<evidence type="ECO:0000313" key="4">
    <source>
        <dbReference type="Proteomes" id="UP000292935"/>
    </source>
</evidence>
<protein>
    <recommendedName>
        <fullName evidence="2">ATP-grasp domain-containing protein</fullName>
    </recommendedName>
</protein>
<dbReference type="GO" id="GO:0046872">
    <property type="term" value="F:metal ion binding"/>
    <property type="evidence" value="ECO:0007669"/>
    <property type="project" value="InterPro"/>
</dbReference>
<dbReference type="PANTHER" id="PTHR39217">
    <property type="match status" value="1"/>
</dbReference>
<dbReference type="InterPro" id="IPR011761">
    <property type="entry name" value="ATP-grasp"/>
</dbReference>
<keyword evidence="4" id="KW-1185">Reference proteome</keyword>
<organism evidence="3 4">
    <name type="scientific">Agromyces fucosus</name>
    <dbReference type="NCBI Taxonomy" id="41985"/>
    <lineage>
        <taxon>Bacteria</taxon>
        <taxon>Bacillati</taxon>
        <taxon>Actinomycetota</taxon>
        <taxon>Actinomycetes</taxon>
        <taxon>Micrococcales</taxon>
        <taxon>Microbacteriaceae</taxon>
        <taxon>Agromyces</taxon>
    </lineage>
</organism>
<accession>A0A4Q2JHZ0</accession>
<proteinExistence type="predicted"/>
<keyword evidence="1" id="KW-0547">Nucleotide-binding</keyword>
<dbReference type="InterPro" id="IPR053191">
    <property type="entry name" value="DcsG_Biosynth_Enzyme"/>
</dbReference>
<dbReference type="RefSeq" id="WP_129232245.1">
    <property type="nucleotide sequence ID" value="NZ_SDPO01000004.1"/>
</dbReference>
<dbReference type="InterPro" id="IPR004218">
    <property type="entry name" value="GSHS_ATP-bd"/>
</dbReference>
<sequence>MTGTGSDQASLARRLRIAVLRCERLPRFVTWEIPDVESLFDDDHRLLDAFAERGVDAEPVAWSSAEVDWNAYDAVVIRSTWDYVDHLPQFLETVAAIERSSALLLNPEGAVRWNADKHYLDDLDRLGVPIVPLVRGTPRTGARLSADISESGWDELVVKPAVGVGGSGVVRTTAATLQQALDAFPPDAEVMVQPFADAILDEGELSFIFIGGSLSHVLRKRPAIGDFRAHGIYGGTIEVSDVADSDVAEVQAMLTRLPYDLLYARVDVVRVHGRLAVLELELIEPMLYFGLAPGSAARFAEATLLRFERRTRPAR</sequence>
<dbReference type="Proteomes" id="UP000292935">
    <property type="component" value="Unassembled WGS sequence"/>
</dbReference>
<dbReference type="PANTHER" id="PTHR39217:SF1">
    <property type="entry name" value="GLUTATHIONE SYNTHETASE"/>
    <property type="match status" value="1"/>
</dbReference>
<dbReference type="GO" id="GO:0005524">
    <property type="term" value="F:ATP binding"/>
    <property type="evidence" value="ECO:0007669"/>
    <property type="project" value="UniProtKB-UniRule"/>
</dbReference>
<dbReference type="AlphaFoldDB" id="A0A4Q2JHZ0"/>
<comment type="caution">
    <text evidence="3">The sequence shown here is derived from an EMBL/GenBank/DDBJ whole genome shotgun (WGS) entry which is preliminary data.</text>
</comment>
<dbReference type="PROSITE" id="PS50975">
    <property type="entry name" value="ATP_GRASP"/>
    <property type="match status" value="1"/>
</dbReference>
<dbReference type="OrthoDB" id="3373978at2"/>
<evidence type="ECO:0000259" key="2">
    <source>
        <dbReference type="PROSITE" id="PS50975"/>
    </source>
</evidence>
<feature type="domain" description="ATP-grasp" evidence="2">
    <location>
        <begin position="120"/>
        <end position="308"/>
    </location>
</feature>
<evidence type="ECO:0000313" key="3">
    <source>
        <dbReference type="EMBL" id="RXZ46394.1"/>
    </source>
</evidence>
<reference evidence="3 4" key="1">
    <citation type="submission" date="2019-01" db="EMBL/GenBank/DDBJ databases">
        <authorList>
            <person name="Li J."/>
        </authorList>
    </citation>
    <scope>NUCLEOTIDE SEQUENCE [LARGE SCALE GENOMIC DNA]</scope>
    <source>
        <strain evidence="3 4">CCUG 35506</strain>
    </source>
</reference>
<dbReference type="Pfam" id="PF02955">
    <property type="entry name" value="GSH-S_ATP"/>
    <property type="match status" value="1"/>
</dbReference>
<gene>
    <name evidence="3" type="ORF">ESP57_15915</name>
</gene>
<dbReference type="EMBL" id="SDPO01000004">
    <property type="protein sequence ID" value="RXZ46394.1"/>
    <property type="molecule type" value="Genomic_DNA"/>
</dbReference>
<keyword evidence="1" id="KW-0067">ATP-binding</keyword>
<dbReference type="GO" id="GO:0004363">
    <property type="term" value="F:glutathione synthase activity"/>
    <property type="evidence" value="ECO:0007669"/>
    <property type="project" value="InterPro"/>
</dbReference>
<dbReference type="SUPFAM" id="SSF56059">
    <property type="entry name" value="Glutathione synthetase ATP-binding domain-like"/>
    <property type="match status" value="1"/>
</dbReference>
<name>A0A4Q2JHZ0_9MICO</name>